<name>A0ABZ2HZ05_9HYPH</name>
<organism evidence="2 3">
    <name type="scientific">Pelagibacterium nitratireducens</name>
    <dbReference type="NCBI Taxonomy" id="1046114"/>
    <lineage>
        <taxon>Bacteria</taxon>
        <taxon>Pseudomonadati</taxon>
        <taxon>Pseudomonadota</taxon>
        <taxon>Alphaproteobacteria</taxon>
        <taxon>Hyphomicrobiales</taxon>
        <taxon>Devosiaceae</taxon>
        <taxon>Pelagibacterium</taxon>
    </lineage>
</organism>
<reference evidence="2 3" key="1">
    <citation type="submission" date="2024-02" db="EMBL/GenBank/DDBJ databases">
        <title>Complete genome sequence of Pelagibacterium nitratireducens ZH15.</title>
        <authorList>
            <person name="Zhao L.H."/>
        </authorList>
    </citation>
    <scope>NUCLEOTIDE SEQUENCE [LARGE SCALE GENOMIC DNA]</scope>
    <source>
        <strain evidence="2 3">ZH15</strain>
    </source>
</reference>
<dbReference type="RefSeq" id="WP_338607643.1">
    <property type="nucleotide sequence ID" value="NZ_CP146275.1"/>
</dbReference>
<protein>
    <submittedName>
        <fullName evidence="2">Transglutaminase family protein</fullName>
    </submittedName>
</protein>
<evidence type="ECO:0000259" key="1">
    <source>
        <dbReference type="SMART" id="SM00460"/>
    </source>
</evidence>
<dbReference type="Pfam" id="PF01841">
    <property type="entry name" value="Transglut_core"/>
    <property type="match status" value="1"/>
</dbReference>
<gene>
    <name evidence="2" type="ORF">V6617_14355</name>
</gene>
<dbReference type="InterPro" id="IPR002931">
    <property type="entry name" value="Transglutaminase-like"/>
</dbReference>
<evidence type="ECO:0000313" key="3">
    <source>
        <dbReference type="Proteomes" id="UP001369958"/>
    </source>
</evidence>
<dbReference type="Proteomes" id="UP001369958">
    <property type="component" value="Chromosome"/>
</dbReference>
<dbReference type="InterPro" id="IPR013589">
    <property type="entry name" value="Bac_transglu_N"/>
</dbReference>
<dbReference type="Gene3D" id="3.10.620.30">
    <property type="match status" value="1"/>
</dbReference>
<accession>A0ABZ2HZ05</accession>
<dbReference type="InterPro" id="IPR038765">
    <property type="entry name" value="Papain-like_cys_pep_sf"/>
</dbReference>
<dbReference type="Pfam" id="PF08379">
    <property type="entry name" value="Bact_transglu_N"/>
    <property type="match status" value="1"/>
</dbReference>
<proteinExistence type="predicted"/>
<evidence type="ECO:0000313" key="2">
    <source>
        <dbReference type="EMBL" id="WWT32180.1"/>
    </source>
</evidence>
<feature type="domain" description="Transglutaminase-like" evidence="1">
    <location>
        <begin position="150"/>
        <end position="213"/>
    </location>
</feature>
<dbReference type="PANTHER" id="PTHR33490:SF6">
    <property type="entry name" value="SLL1049 PROTEIN"/>
    <property type="match status" value="1"/>
</dbReference>
<dbReference type="SUPFAM" id="SSF54001">
    <property type="entry name" value="Cysteine proteinases"/>
    <property type="match status" value="1"/>
</dbReference>
<sequence>MRISIRHEFRFATSEALPHAVQHLLLTPIETASQSVVEWSIKMDGIDASASFTDAFGNTAHLVSQHRPEKDLFISVSGVVETSDTHGMIGRVAGGPNLALFKRFTAQTRPNGNLVNRMKAHAKAGMSRVELLHWLMNRLHEARETAPEDDEDAPEIVAEDHAHVFVAAARGMDIPARFVTGYVLGEDDEPARLHAWAEAWDDGLGWIGFDPSVDLCPTAGYVRIACGLDAETTAPVRLAPELERQAEDTIRVAQVMMNQQQQQQSGAQEQ</sequence>
<dbReference type="EMBL" id="CP146275">
    <property type="protein sequence ID" value="WWT32180.1"/>
    <property type="molecule type" value="Genomic_DNA"/>
</dbReference>
<dbReference type="PANTHER" id="PTHR33490">
    <property type="entry name" value="BLR5614 PROTEIN-RELATED"/>
    <property type="match status" value="1"/>
</dbReference>
<dbReference type="SMART" id="SM00460">
    <property type="entry name" value="TGc"/>
    <property type="match status" value="1"/>
</dbReference>
<keyword evidence="3" id="KW-1185">Reference proteome</keyword>